<sequence>MTGSKQARGRALQAAKPFASISSTTSSGTSVPSSSSSPYRQPESVAVIGGGIAGLTCAKFLAANNRFVPTVFDTGRLRPGGRCSSRWPTDKPADDDSRSYKYLKSSIFDHAAQILVAPRQFPEFQRQVEEWETEGIISKYPEGTVCNIADKNYQRGKQQQQNDKKSGGFAVRPINTSKKNVMYYGTEGMGSIPLAIQKDSRASLEQDVWVSPSNGVRYQNSNNKWKLQANGQTLGIFDRIVIAHNGKCADRIMSKTPAKKIHNLLRVNFAPRVPPQGGKRMTLNSIYSLTFALPKNNMLDQVLPNNKFYCGFVQNEPTLRFLSCQTRKYQQDKPDEEVQVWTVLSSAPFAKKHKAPQEFLPNDVVENVTQLLLQGVEKSLYVETNTIIDSVLESRLQLWGAAVPVNVWEQQGNADNSKCSTGFLHDGDHNVGVCGDWLLEASIGGAWESGRRLAEYMVSAIEEDQQPTTTAAVVGVKGAFRMSQQAMKAGIGSLT</sequence>
<dbReference type="Gene3D" id="3.90.660.10">
    <property type="match status" value="1"/>
</dbReference>
<dbReference type="AlphaFoldDB" id="A0A9N8DS32"/>
<dbReference type="EMBL" id="CAICTM010000311">
    <property type="protein sequence ID" value="CAB9507591.1"/>
    <property type="molecule type" value="Genomic_DNA"/>
</dbReference>
<dbReference type="InterPro" id="IPR036188">
    <property type="entry name" value="FAD/NAD-bd_sf"/>
</dbReference>
<dbReference type="OrthoDB" id="417877at2759"/>
<gene>
    <name evidence="2" type="ORF">SEMRO_312_G114630.1</name>
</gene>
<evidence type="ECO:0000256" key="1">
    <source>
        <dbReference type="SAM" id="MobiDB-lite"/>
    </source>
</evidence>
<dbReference type="Gene3D" id="3.50.50.60">
    <property type="entry name" value="FAD/NAD(P)-binding domain"/>
    <property type="match status" value="1"/>
</dbReference>
<dbReference type="Proteomes" id="UP001153069">
    <property type="component" value="Unassembled WGS sequence"/>
</dbReference>
<dbReference type="PANTHER" id="PTHR16128">
    <property type="entry name" value="FAD/NAD(P)-BINDING OXIDOREDUCTASE FAMILY PROTEIN"/>
    <property type="match status" value="1"/>
</dbReference>
<evidence type="ECO:0000313" key="2">
    <source>
        <dbReference type="EMBL" id="CAB9507591.1"/>
    </source>
</evidence>
<protein>
    <submittedName>
        <fullName evidence="2">Inherit from COG: fad dependent oxidoreductase</fullName>
    </submittedName>
</protein>
<name>A0A9N8DS32_9STRA</name>
<dbReference type="SUPFAM" id="SSF51905">
    <property type="entry name" value="FAD/NAD(P)-binding domain"/>
    <property type="match status" value="1"/>
</dbReference>
<organism evidence="2 3">
    <name type="scientific">Seminavis robusta</name>
    <dbReference type="NCBI Taxonomy" id="568900"/>
    <lineage>
        <taxon>Eukaryota</taxon>
        <taxon>Sar</taxon>
        <taxon>Stramenopiles</taxon>
        <taxon>Ochrophyta</taxon>
        <taxon>Bacillariophyta</taxon>
        <taxon>Bacillariophyceae</taxon>
        <taxon>Bacillariophycidae</taxon>
        <taxon>Naviculales</taxon>
        <taxon>Naviculaceae</taxon>
        <taxon>Seminavis</taxon>
    </lineage>
</organism>
<feature type="compositionally biased region" description="Low complexity" evidence="1">
    <location>
        <begin position="20"/>
        <end position="37"/>
    </location>
</feature>
<dbReference type="PANTHER" id="PTHR16128:SF5">
    <property type="entry name" value="FAD_NAD(P)-BINDING OXIDOREDUCTASE FAMILY PROTEIN"/>
    <property type="match status" value="1"/>
</dbReference>
<accession>A0A9N8DS32</accession>
<feature type="region of interest" description="Disordered" evidence="1">
    <location>
        <begin position="1"/>
        <end position="40"/>
    </location>
</feature>
<comment type="caution">
    <text evidence="2">The sequence shown here is derived from an EMBL/GenBank/DDBJ whole genome shotgun (WGS) entry which is preliminary data.</text>
</comment>
<dbReference type="Pfam" id="PF13450">
    <property type="entry name" value="NAD_binding_8"/>
    <property type="match status" value="1"/>
</dbReference>
<proteinExistence type="predicted"/>
<keyword evidence="3" id="KW-1185">Reference proteome</keyword>
<evidence type="ECO:0000313" key="3">
    <source>
        <dbReference type="Proteomes" id="UP001153069"/>
    </source>
</evidence>
<reference evidence="2" key="1">
    <citation type="submission" date="2020-06" db="EMBL/GenBank/DDBJ databases">
        <authorList>
            <consortium name="Plant Systems Biology data submission"/>
        </authorList>
    </citation>
    <scope>NUCLEOTIDE SEQUENCE</scope>
    <source>
        <strain evidence="2">D6</strain>
    </source>
</reference>